<keyword evidence="1" id="KW-0378">Hydrolase</keyword>
<dbReference type="RefSeq" id="WP_060717860.1">
    <property type="nucleotide sequence ID" value="NZ_CP055265.1"/>
</dbReference>
<protein>
    <submittedName>
        <fullName evidence="1">NUDIX hydrolase</fullName>
    </submittedName>
</protein>
<name>A0A368NGE7_AGRVI</name>
<dbReference type="AlphaFoldDB" id="A0A368NGE7"/>
<accession>A0A368NGE7</accession>
<evidence type="ECO:0000313" key="2">
    <source>
        <dbReference type="Proteomes" id="UP000436911"/>
    </source>
</evidence>
<dbReference type="Gene3D" id="3.90.79.10">
    <property type="entry name" value="Nucleoside Triphosphate Pyrophosphohydrolase"/>
    <property type="match status" value="1"/>
</dbReference>
<dbReference type="EMBL" id="QUSG01000008">
    <property type="protein sequence ID" value="KAA3526090.1"/>
    <property type="molecule type" value="Genomic_DNA"/>
</dbReference>
<dbReference type="GO" id="GO:0016787">
    <property type="term" value="F:hydrolase activity"/>
    <property type="evidence" value="ECO:0007669"/>
    <property type="project" value="UniProtKB-KW"/>
</dbReference>
<dbReference type="OrthoDB" id="9806849at2"/>
<dbReference type="Proteomes" id="UP000436911">
    <property type="component" value="Unassembled WGS sequence"/>
</dbReference>
<dbReference type="SUPFAM" id="SSF55811">
    <property type="entry name" value="Nudix"/>
    <property type="match status" value="1"/>
</dbReference>
<reference evidence="1 2" key="1">
    <citation type="submission" date="2018-08" db="EMBL/GenBank/DDBJ databases">
        <title>Genome sequencing of Agrobacterium vitis strain ICMP 10754.</title>
        <authorList>
            <person name="Visnovsky S.B."/>
            <person name="Pitman A.R."/>
        </authorList>
    </citation>
    <scope>NUCLEOTIDE SEQUENCE [LARGE SCALE GENOMIC DNA]</scope>
    <source>
        <strain evidence="1 2">ICMP 10754</strain>
    </source>
</reference>
<proteinExistence type="predicted"/>
<dbReference type="GeneID" id="60684948"/>
<organism evidence="1 2">
    <name type="scientific">Agrobacterium vitis</name>
    <name type="common">Rhizobium vitis</name>
    <dbReference type="NCBI Taxonomy" id="373"/>
    <lineage>
        <taxon>Bacteria</taxon>
        <taxon>Pseudomonadati</taxon>
        <taxon>Pseudomonadota</taxon>
        <taxon>Alphaproteobacteria</taxon>
        <taxon>Hyphomicrobiales</taxon>
        <taxon>Rhizobiaceae</taxon>
        <taxon>Rhizobium/Agrobacterium group</taxon>
        <taxon>Agrobacterium</taxon>
    </lineage>
</organism>
<dbReference type="InterPro" id="IPR015797">
    <property type="entry name" value="NUDIX_hydrolase-like_dom_sf"/>
</dbReference>
<evidence type="ECO:0000313" key="1">
    <source>
        <dbReference type="EMBL" id="KAA3526090.1"/>
    </source>
</evidence>
<gene>
    <name evidence="1" type="ORF">DXT89_16315</name>
</gene>
<comment type="caution">
    <text evidence="1">The sequence shown here is derived from an EMBL/GenBank/DDBJ whole genome shotgun (WGS) entry which is preliminary data.</text>
</comment>
<sequence length="251" mass="27787">MLSHAKAILPQAADDHLSWPADGEIFDVNRLELRVKSGEHPFHSAHRDAIHRNWQAESAANPALFDGAMVLFDDLQIGQGAVTGAGHLIPYSAFLFWRRQAEPQSGYHLFGFPVLISADGALIAVEMAAHTANAGRVYCPAGSLDASDIIDAMVDVDANMRREVQEETGLSVDDAVIDPQLRGYRRGRRVTLFRVFRLALTTEAIFERIAAHMAVDEEQEIARAVAIRSADRNAHDYTPDMYPLLDWIFPG</sequence>